<dbReference type="OrthoDB" id="5858028at2759"/>
<protein>
    <submittedName>
        <fullName evidence="3">F-box domain-containing protein</fullName>
    </submittedName>
</protein>
<name>A0A0M3K6U8_ANISI</name>
<accession>A0A0M3K6U8</accession>
<sequence>MNDGLACSSQMSSDSSWINDPTAAASGRLSEQSSTNLQNDTILDATLLVDVVQMATVISPIAKVIELNEVCSDWHYWSSRALRHCDDLRLEVPCGNVQALTVQGSLMRSSHQAVSCVNYLLSRVECLRQLTICFLGPSVEMLNDVLDVLISSDKVQLEKITVSGRRGGLRVERIGRLMSKCASTLRFAGKVGISEFEEALQRDINLNLERLSLNNYDLYDEMNGMSRMNEEMSEAFSRITATQQPNKLRIRHLSLSAVESLRITQQTGGLFEGGSTRLPSAPLHNVTSFEVDQFPNRCHTPSEIRVVFPSIKHLLINSSLIPLRDLEHAFAYAAEWLTTFADIDLVGVLTAEVKHDCGDPQKADKIRCHIEDLERYGARIRVQSNENFSYPTHFIISNNAETFRLSVCCLCDLWLLSDITGVL</sequence>
<reference evidence="1 2" key="2">
    <citation type="submission" date="2018-11" db="EMBL/GenBank/DDBJ databases">
        <authorList>
            <consortium name="Pathogen Informatics"/>
        </authorList>
    </citation>
    <scope>NUCLEOTIDE SEQUENCE [LARGE SCALE GENOMIC DNA]</scope>
</reference>
<proteinExistence type="predicted"/>
<keyword evidence="2" id="KW-1185">Reference proteome</keyword>
<reference evidence="3" key="1">
    <citation type="submission" date="2017-02" db="UniProtKB">
        <authorList>
            <consortium name="WormBaseParasite"/>
        </authorList>
    </citation>
    <scope>IDENTIFICATION</scope>
</reference>
<dbReference type="WBParaSite" id="ASIM_0001668901-mRNA-1">
    <property type="protein sequence ID" value="ASIM_0001668901-mRNA-1"/>
    <property type="gene ID" value="ASIM_0001668901"/>
</dbReference>
<evidence type="ECO:0000313" key="2">
    <source>
        <dbReference type="Proteomes" id="UP000267096"/>
    </source>
</evidence>
<dbReference type="EMBL" id="UYRR01032805">
    <property type="protein sequence ID" value="VDK56855.1"/>
    <property type="molecule type" value="Genomic_DNA"/>
</dbReference>
<gene>
    <name evidence="1" type="ORF">ASIM_LOCUS16096</name>
</gene>
<evidence type="ECO:0000313" key="1">
    <source>
        <dbReference type="EMBL" id="VDK56855.1"/>
    </source>
</evidence>
<dbReference type="AlphaFoldDB" id="A0A0M3K6U8"/>
<evidence type="ECO:0000313" key="3">
    <source>
        <dbReference type="WBParaSite" id="ASIM_0001668901-mRNA-1"/>
    </source>
</evidence>
<organism evidence="3">
    <name type="scientific">Anisakis simplex</name>
    <name type="common">Herring worm</name>
    <dbReference type="NCBI Taxonomy" id="6269"/>
    <lineage>
        <taxon>Eukaryota</taxon>
        <taxon>Metazoa</taxon>
        <taxon>Ecdysozoa</taxon>
        <taxon>Nematoda</taxon>
        <taxon>Chromadorea</taxon>
        <taxon>Rhabditida</taxon>
        <taxon>Spirurina</taxon>
        <taxon>Ascaridomorpha</taxon>
        <taxon>Ascaridoidea</taxon>
        <taxon>Anisakidae</taxon>
        <taxon>Anisakis</taxon>
        <taxon>Anisakis simplex complex</taxon>
    </lineage>
</organism>
<dbReference type="Proteomes" id="UP000267096">
    <property type="component" value="Unassembled WGS sequence"/>
</dbReference>